<keyword evidence="1 2" id="KW-0732">Signal</keyword>
<dbReference type="Gene3D" id="3.40.190.10">
    <property type="entry name" value="Periplasmic binding protein-like II"/>
    <property type="match status" value="1"/>
</dbReference>
<dbReference type="PANTHER" id="PTHR30570:SF1">
    <property type="entry name" value="PHOSPHATE-BINDING PROTEIN PSTS"/>
    <property type="match status" value="1"/>
</dbReference>
<evidence type="ECO:0000313" key="5">
    <source>
        <dbReference type="Proteomes" id="UP001432222"/>
    </source>
</evidence>
<evidence type="ECO:0000313" key="4">
    <source>
        <dbReference type="EMBL" id="WUQ85144.1"/>
    </source>
</evidence>
<feature type="signal peptide" evidence="2">
    <location>
        <begin position="1"/>
        <end position="28"/>
    </location>
</feature>
<gene>
    <name evidence="4" type="ORF">OHA16_20555</name>
</gene>
<protein>
    <submittedName>
        <fullName evidence="4">Substrate-binding domain-containing protein</fullName>
    </submittedName>
</protein>
<name>A0ABZ1U4H8_9ACTN</name>
<feature type="chain" id="PRO_5047353306" evidence="2">
    <location>
        <begin position="29"/>
        <end position="346"/>
    </location>
</feature>
<accession>A0ABZ1U4H8</accession>
<dbReference type="EMBL" id="CP108110">
    <property type="protein sequence ID" value="WUQ85144.1"/>
    <property type="molecule type" value="Genomic_DNA"/>
</dbReference>
<dbReference type="InterPro" id="IPR024370">
    <property type="entry name" value="PBP_domain"/>
</dbReference>
<evidence type="ECO:0000256" key="1">
    <source>
        <dbReference type="ARBA" id="ARBA00022729"/>
    </source>
</evidence>
<dbReference type="Pfam" id="PF12849">
    <property type="entry name" value="PBP_like_2"/>
    <property type="match status" value="1"/>
</dbReference>
<proteinExistence type="predicted"/>
<dbReference type="SUPFAM" id="SSF53850">
    <property type="entry name" value="Periplasmic binding protein-like II"/>
    <property type="match status" value="1"/>
</dbReference>
<organism evidence="4 5">
    <name type="scientific">Kitasatospora purpeofusca</name>
    <dbReference type="NCBI Taxonomy" id="67352"/>
    <lineage>
        <taxon>Bacteria</taxon>
        <taxon>Bacillati</taxon>
        <taxon>Actinomycetota</taxon>
        <taxon>Actinomycetes</taxon>
        <taxon>Kitasatosporales</taxon>
        <taxon>Streptomycetaceae</taxon>
        <taxon>Kitasatospora</taxon>
    </lineage>
</organism>
<feature type="domain" description="PBP" evidence="3">
    <location>
        <begin position="98"/>
        <end position="198"/>
    </location>
</feature>
<reference evidence="4" key="1">
    <citation type="submission" date="2022-10" db="EMBL/GenBank/DDBJ databases">
        <title>The complete genomes of actinobacterial strains from the NBC collection.</title>
        <authorList>
            <person name="Joergensen T.S."/>
            <person name="Alvarez Arevalo M."/>
            <person name="Sterndorff E.B."/>
            <person name="Faurdal D."/>
            <person name="Vuksanovic O."/>
            <person name="Mourched A.-S."/>
            <person name="Charusanti P."/>
            <person name="Shaw S."/>
            <person name="Blin K."/>
            <person name="Weber T."/>
        </authorList>
    </citation>
    <scope>NUCLEOTIDE SEQUENCE</scope>
    <source>
        <strain evidence="4">NBC_00222</strain>
    </source>
</reference>
<dbReference type="RefSeq" id="WP_328955936.1">
    <property type="nucleotide sequence ID" value="NZ_CP108110.1"/>
</dbReference>
<dbReference type="InterPro" id="IPR050811">
    <property type="entry name" value="Phosphate_ABC_transporter"/>
</dbReference>
<dbReference type="PANTHER" id="PTHR30570">
    <property type="entry name" value="PERIPLASMIC PHOSPHATE BINDING COMPONENT OF PHOSPHATE ABC TRANSPORTER"/>
    <property type="match status" value="1"/>
</dbReference>
<sequence length="346" mass="35662">MRRTMGKLLAVAALAGSLAAATAGPALADPPGLPQPQDIVGVGSHTTGPLFNAFSAAYNSYLTGLGDTTSPRLYSWDATGPSPITTKAGALSITRPYDAGAGIAALNANTSATVDFVRADRGPQTGDPTTDLFVALAKDAVSWTATSGGHAPANLTAAQLKGIYSCTITNWQQIDPSLANATIKPFLPTPGSGTRSSFLAAIGNPTSGTCVTTGLQENQGTDPVLNDPDAVFPYSVGHYVGQVYYGRATTTDAPGPLTVRNVNSIAAVNPTAQTINPTFATTAFGRVLFDVVRQAEWNATDTHGQALRNVFGNLGWICRNSVATVLIKTHGFLTLPLVACGSTTHS</sequence>
<evidence type="ECO:0000256" key="2">
    <source>
        <dbReference type="SAM" id="SignalP"/>
    </source>
</evidence>
<keyword evidence="5" id="KW-1185">Reference proteome</keyword>
<dbReference type="Proteomes" id="UP001432222">
    <property type="component" value="Chromosome"/>
</dbReference>
<evidence type="ECO:0000259" key="3">
    <source>
        <dbReference type="Pfam" id="PF12849"/>
    </source>
</evidence>